<evidence type="ECO:0000313" key="2">
    <source>
        <dbReference type="EMBL" id="GAA3181290.1"/>
    </source>
</evidence>
<comment type="caution">
    <text evidence="2">The sequence shown here is derived from an EMBL/GenBank/DDBJ whole genome shotgun (WGS) entry which is preliminary data.</text>
</comment>
<keyword evidence="1" id="KW-0812">Transmembrane</keyword>
<accession>A0ABP6PMT1</accession>
<name>A0ABP6PMT1_9ACTN</name>
<dbReference type="EMBL" id="BAAAVV010000014">
    <property type="protein sequence ID" value="GAA3181290.1"/>
    <property type="molecule type" value="Genomic_DNA"/>
</dbReference>
<dbReference type="Proteomes" id="UP001499924">
    <property type="component" value="Unassembled WGS sequence"/>
</dbReference>
<evidence type="ECO:0000256" key="1">
    <source>
        <dbReference type="SAM" id="Phobius"/>
    </source>
</evidence>
<keyword evidence="1" id="KW-1133">Transmembrane helix</keyword>
<proteinExistence type="predicted"/>
<dbReference type="RefSeq" id="WP_344690762.1">
    <property type="nucleotide sequence ID" value="NZ_BAAAVV010000014.1"/>
</dbReference>
<evidence type="ECO:0000313" key="3">
    <source>
        <dbReference type="Proteomes" id="UP001499924"/>
    </source>
</evidence>
<keyword evidence="1" id="KW-0472">Membrane</keyword>
<gene>
    <name evidence="2" type="ORF">GCM10010531_39360</name>
</gene>
<sequence>MTTGEVVQIIAVSVTAIGVLAALAIAVYGNRAADRRAAADRAAADRRAEADRASGQQADQHRLEIELLLRLAANLTRGGAQDPQEVARLGAEARALIAALGPDRVPMSYAEYAESTDELLTAMADTSKPLWLRQSIEALLQLQRLATEHRATT</sequence>
<reference evidence="3" key="1">
    <citation type="journal article" date="2019" name="Int. J. Syst. Evol. Microbiol.">
        <title>The Global Catalogue of Microorganisms (GCM) 10K type strain sequencing project: providing services to taxonomists for standard genome sequencing and annotation.</title>
        <authorList>
            <consortium name="The Broad Institute Genomics Platform"/>
            <consortium name="The Broad Institute Genome Sequencing Center for Infectious Disease"/>
            <person name="Wu L."/>
            <person name="Ma J."/>
        </authorList>
    </citation>
    <scope>NUCLEOTIDE SEQUENCE [LARGE SCALE GENOMIC DNA]</scope>
    <source>
        <strain evidence="3">JCM 15614</strain>
    </source>
</reference>
<organism evidence="2 3">
    <name type="scientific">Blastococcus jejuensis</name>
    <dbReference type="NCBI Taxonomy" id="351224"/>
    <lineage>
        <taxon>Bacteria</taxon>
        <taxon>Bacillati</taxon>
        <taxon>Actinomycetota</taxon>
        <taxon>Actinomycetes</taxon>
        <taxon>Geodermatophilales</taxon>
        <taxon>Geodermatophilaceae</taxon>
        <taxon>Blastococcus</taxon>
    </lineage>
</organism>
<keyword evidence="3" id="KW-1185">Reference proteome</keyword>
<protein>
    <submittedName>
        <fullName evidence="2">Uncharacterized protein</fullName>
    </submittedName>
</protein>
<feature type="transmembrane region" description="Helical" evidence="1">
    <location>
        <begin position="6"/>
        <end position="28"/>
    </location>
</feature>